<organism evidence="7 8">
    <name type="scientific">Micavibrio aeruginosavorus</name>
    <dbReference type="NCBI Taxonomy" id="349221"/>
    <lineage>
        <taxon>Bacteria</taxon>
        <taxon>Pseudomonadati</taxon>
        <taxon>Bdellovibrionota</taxon>
        <taxon>Bdellovibrionia</taxon>
        <taxon>Bdellovibrionales</taxon>
        <taxon>Pseudobdellovibrionaceae</taxon>
        <taxon>Micavibrio</taxon>
    </lineage>
</organism>
<comment type="caution">
    <text evidence="7">The sequence shown here is derived from an EMBL/GenBank/DDBJ whole genome shotgun (WGS) entry which is preliminary data.</text>
</comment>
<comment type="similarity">
    <text evidence="5">Belongs to the class I-like SAM-binding methyltransferase superfamily. RsmB/NOP family.</text>
</comment>
<feature type="binding site" evidence="5">
    <location>
        <position position="268"/>
    </location>
    <ligand>
        <name>S-adenosyl-L-methionine</name>
        <dbReference type="ChEBI" id="CHEBI:59789"/>
    </ligand>
</feature>
<gene>
    <name evidence="7" type="ORF">DI626_07880</name>
</gene>
<evidence type="ECO:0000259" key="6">
    <source>
        <dbReference type="PROSITE" id="PS51686"/>
    </source>
</evidence>
<keyword evidence="3 5" id="KW-0949">S-adenosyl-L-methionine</keyword>
<dbReference type="SUPFAM" id="SSF53335">
    <property type="entry name" value="S-adenosyl-L-methionine-dependent methyltransferases"/>
    <property type="match status" value="1"/>
</dbReference>
<reference evidence="7 8" key="1">
    <citation type="submission" date="2017-08" db="EMBL/GenBank/DDBJ databases">
        <title>Infants hospitalized years apart are colonized by the same room-sourced microbial strains.</title>
        <authorList>
            <person name="Brooks B."/>
            <person name="Olm M.R."/>
            <person name="Firek B.A."/>
            <person name="Baker R."/>
            <person name="Thomas B.C."/>
            <person name="Morowitz M.J."/>
            <person name="Banfield J.F."/>
        </authorList>
    </citation>
    <scope>NUCLEOTIDE SEQUENCE [LARGE SCALE GENOMIC DNA]</scope>
    <source>
        <strain evidence="7">S2_018_000_R2_104</strain>
    </source>
</reference>
<dbReference type="InterPro" id="IPR054728">
    <property type="entry name" value="RsmB-like_ferredoxin"/>
</dbReference>
<dbReference type="InterPro" id="IPR001678">
    <property type="entry name" value="MeTrfase_RsmB-F_NOP2_dom"/>
</dbReference>
<dbReference type="Proteomes" id="UP000249557">
    <property type="component" value="Unassembled WGS sequence"/>
</dbReference>
<evidence type="ECO:0000256" key="4">
    <source>
        <dbReference type="ARBA" id="ARBA00022884"/>
    </source>
</evidence>
<evidence type="ECO:0000256" key="2">
    <source>
        <dbReference type="ARBA" id="ARBA00022679"/>
    </source>
</evidence>
<dbReference type="Pfam" id="PF01189">
    <property type="entry name" value="Methyltr_RsmB-F"/>
    <property type="match status" value="1"/>
</dbReference>
<dbReference type="InterPro" id="IPR023267">
    <property type="entry name" value="RCMT"/>
</dbReference>
<feature type="domain" description="SAM-dependent MTase RsmB/NOP-type" evidence="6">
    <location>
        <begin position="154"/>
        <end position="432"/>
    </location>
</feature>
<evidence type="ECO:0000256" key="1">
    <source>
        <dbReference type="ARBA" id="ARBA00022603"/>
    </source>
</evidence>
<dbReference type="InterPro" id="IPR029063">
    <property type="entry name" value="SAM-dependent_MTases_sf"/>
</dbReference>
<feature type="binding site" evidence="5">
    <location>
        <position position="316"/>
    </location>
    <ligand>
        <name>S-adenosyl-L-methionine</name>
        <dbReference type="ChEBI" id="CHEBI:59789"/>
    </ligand>
</feature>
<dbReference type="GO" id="GO:0008173">
    <property type="term" value="F:RNA methyltransferase activity"/>
    <property type="evidence" value="ECO:0007669"/>
    <property type="project" value="InterPro"/>
</dbReference>
<name>A0A2W5BTI6_9BACT</name>
<feature type="active site" description="Nucleophile" evidence="5">
    <location>
        <position position="369"/>
    </location>
</feature>
<evidence type="ECO:0000256" key="3">
    <source>
        <dbReference type="ARBA" id="ARBA00022691"/>
    </source>
</evidence>
<proteinExistence type="inferred from homology"/>
<keyword evidence="1 5" id="KW-0489">Methyltransferase</keyword>
<dbReference type="GO" id="GO:0001510">
    <property type="term" value="P:RNA methylation"/>
    <property type="evidence" value="ECO:0007669"/>
    <property type="project" value="InterPro"/>
</dbReference>
<dbReference type="Gene3D" id="3.40.50.150">
    <property type="entry name" value="Vaccinia Virus protein VP39"/>
    <property type="match status" value="1"/>
</dbReference>
<dbReference type="Pfam" id="PF22458">
    <property type="entry name" value="RsmF-B_ferredox"/>
    <property type="match status" value="1"/>
</dbReference>
<dbReference type="GO" id="GO:0003723">
    <property type="term" value="F:RNA binding"/>
    <property type="evidence" value="ECO:0007669"/>
    <property type="project" value="UniProtKB-UniRule"/>
</dbReference>
<dbReference type="PANTHER" id="PTHR22807">
    <property type="entry name" value="NOP2 YEAST -RELATED NOL1/NOP2/FMU SUN DOMAIN-CONTAINING"/>
    <property type="match status" value="1"/>
</dbReference>
<sequence length="433" mass="48193">MKHSARIQSAIDLLARIEAGRIPMDNTIRDFMGARRFIGSKDRTAIVERIYRIARCRARLGWWIAQAGAEDFSRTRIITDLVLNDGAKLEDVAGLFDGDRHAPELLEPSEEKLIAFLSGKTIDDAAMPDAVRCECPDWAEEKLRVLFGDEFEKNLRGMIEPAPLDLRVNTVKGTVDEAMASLAKDGIRTKKSAYSPVGLRTSGKPYMSESKAFRSGLVEIQDEGSQLIAWVSGAKPGMRVLDFCAGGGGKTLALAAMMQNKGNIVATDNDTRRLEKGKPRYRKAGVHNVEARSLEEEQNRKWLRRQKGAMDVVLVDAPCSSSGTWRRNPDLRWKWYGPSLEEIIALQAEILERVADKVKPGGRLVYATCSLFSEENEKQVEGFLSRHPEYTVLPLQSIWEGVGDAPCDGDFLRLTPEKHATDGFFAAVLQRNA</sequence>
<comment type="caution">
    <text evidence="5">Lacks conserved residue(s) required for the propagation of feature annotation.</text>
</comment>
<protein>
    <submittedName>
        <fullName evidence="7">rRNA cytosine-C5-methylase</fullName>
    </submittedName>
</protein>
<dbReference type="CDD" id="cd02440">
    <property type="entry name" value="AdoMet_MTases"/>
    <property type="match status" value="1"/>
</dbReference>
<dbReference type="InterPro" id="IPR049560">
    <property type="entry name" value="MeTrfase_RsmB-F_NOP2_cat"/>
</dbReference>
<dbReference type="PANTHER" id="PTHR22807:SF53">
    <property type="entry name" value="RIBOSOMAL RNA SMALL SUBUNIT METHYLTRANSFERASE B-RELATED"/>
    <property type="match status" value="1"/>
</dbReference>
<evidence type="ECO:0000313" key="7">
    <source>
        <dbReference type="EMBL" id="PZO84848.1"/>
    </source>
</evidence>
<evidence type="ECO:0000313" key="8">
    <source>
        <dbReference type="Proteomes" id="UP000249557"/>
    </source>
</evidence>
<dbReference type="PROSITE" id="PS51686">
    <property type="entry name" value="SAM_MT_RSMB_NOP"/>
    <property type="match status" value="1"/>
</dbReference>
<keyword evidence="2 5" id="KW-0808">Transferase</keyword>
<accession>A0A2W5BTI6</accession>
<evidence type="ECO:0000256" key="5">
    <source>
        <dbReference type="PROSITE-ProRule" id="PRU01023"/>
    </source>
</evidence>
<dbReference type="PRINTS" id="PR02008">
    <property type="entry name" value="RCMTFAMILY"/>
</dbReference>
<dbReference type="AlphaFoldDB" id="A0A2W5BTI6"/>
<dbReference type="EMBL" id="QFNK01000162">
    <property type="protein sequence ID" value="PZO84848.1"/>
    <property type="molecule type" value="Genomic_DNA"/>
</dbReference>
<keyword evidence="4 5" id="KW-0694">RNA-binding</keyword>